<feature type="non-terminal residue" evidence="1">
    <location>
        <position position="264"/>
    </location>
</feature>
<proteinExistence type="predicted"/>
<accession>A0ACA9Q7C4</accession>
<dbReference type="EMBL" id="CAJVQC010028436">
    <property type="protein sequence ID" value="CAG8739612.1"/>
    <property type="molecule type" value="Genomic_DNA"/>
</dbReference>
<evidence type="ECO:0000313" key="2">
    <source>
        <dbReference type="Proteomes" id="UP000789920"/>
    </source>
</evidence>
<protein>
    <submittedName>
        <fullName evidence="1">22975_t:CDS:1</fullName>
    </submittedName>
</protein>
<reference evidence="1" key="1">
    <citation type="submission" date="2021-06" db="EMBL/GenBank/DDBJ databases">
        <authorList>
            <person name="Kallberg Y."/>
            <person name="Tangrot J."/>
            <person name="Rosling A."/>
        </authorList>
    </citation>
    <scope>NUCLEOTIDE SEQUENCE</scope>
    <source>
        <strain evidence="1">MA461A</strain>
    </source>
</reference>
<sequence>MNNLISNTINTYNDPDKDFKILDDGNNSGSFDEQQTSSLSTHSTNNTENNINLYDLHVDGTAIEIARIYANSASQTIQEQVEETNIDWLTSELDTVSSKESLYETDSYRDEVDIEIDTTNTKNIKRSYNFKAVDEIITTSKTNRLNVLGVYSSHFNFDNKRLHSNLKKEVSINEAFVHRKKCLFCGHDKYLFSRGMVCTGLKVCLIFHENDFTKLVSNARYTRYICASCFIVEGGHLYIKEEYGAINNISEFAEKDIQTILLDE</sequence>
<comment type="caution">
    <text evidence="1">The sequence shown here is derived from an EMBL/GenBank/DDBJ whole genome shotgun (WGS) entry which is preliminary data.</text>
</comment>
<keyword evidence="2" id="KW-1185">Reference proteome</keyword>
<name>A0ACA9Q7C4_9GLOM</name>
<organism evidence="1 2">
    <name type="scientific">Racocetra persica</name>
    <dbReference type="NCBI Taxonomy" id="160502"/>
    <lineage>
        <taxon>Eukaryota</taxon>
        <taxon>Fungi</taxon>
        <taxon>Fungi incertae sedis</taxon>
        <taxon>Mucoromycota</taxon>
        <taxon>Glomeromycotina</taxon>
        <taxon>Glomeromycetes</taxon>
        <taxon>Diversisporales</taxon>
        <taxon>Gigasporaceae</taxon>
        <taxon>Racocetra</taxon>
    </lineage>
</organism>
<gene>
    <name evidence="1" type="ORF">RPERSI_LOCUS13017</name>
</gene>
<evidence type="ECO:0000313" key="1">
    <source>
        <dbReference type="EMBL" id="CAG8739612.1"/>
    </source>
</evidence>
<dbReference type="Proteomes" id="UP000789920">
    <property type="component" value="Unassembled WGS sequence"/>
</dbReference>